<feature type="transmembrane region" description="Helical" evidence="14">
    <location>
        <begin position="194"/>
        <end position="216"/>
    </location>
</feature>
<keyword evidence="11" id="KW-0739">Sodium transport</keyword>
<evidence type="ECO:0000256" key="7">
    <source>
        <dbReference type="ARBA" id="ARBA00022989"/>
    </source>
</evidence>
<evidence type="ECO:0000256" key="1">
    <source>
        <dbReference type="ARBA" id="ARBA00004651"/>
    </source>
</evidence>
<dbReference type="GO" id="GO:0015293">
    <property type="term" value="F:symporter activity"/>
    <property type="evidence" value="ECO:0007669"/>
    <property type="project" value="UniProtKB-KW"/>
</dbReference>
<keyword evidence="8" id="KW-0915">Sodium</keyword>
<dbReference type="KEGG" id="vne:CFK40_14905"/>
<dbReference type="PANTHER" id="PTHR48086:SF3">
    <property type="entry name" value="SODIUM_PROLINE SYMPORTER"/>
    <property type="match status" value="1"/>
</dbReference>
<feature type="transmembrane region" description="Helical" evidence="14">
    <location>
        <begin position="93"/>
        <end position="119"/>
    </location>
</feature>
<evidence type="ECO:0000256" key="3">
    <source>
        <dbReference type="ARBA" id="ARBA00022448"/>
    </source>
</evidence>
<feature type="transmembrane region" description="Helical" evidence="14">
    <location>
        <begin position="355"/>
        <end position="375"/>
    </location>
</feature>
<dbReference type="GO" id="GO:0005886">
    <property type="term" value="C:plasma membrane"/>
    <property type="evidence" value="ECO:0007669"/>
    <property type="project" value="UniProtKB-SubCell"/>
</dbReference>
<feature type="transmembrane region" description="Helical" evidence="14">
    <location>
        <begin position="41"/>
        <end position="68"/>
    </location>
</feature>
<keyword evidence="7 14" id="KW-1133">Transmembrane helix</keyword>
<evidence type="ECO:0000256" key="11">
    <source>
        <dbReference type="ARBA" id="ARBA00023201"/>
    </source>
</evidence>
<keyword evidence="16" id="KW-1185">Reference proteome</keyword>
<evidence type="ECO:0000256" key="10">
    <source>
        <dbReference type="ARBA" id="ARBA00023136"/>
    </source>
</evidence>
<evidence type="ECO:0000256" key="8">
    <source>
        <dbReference type="ARBA" id="ARBA00023053"/>
    </source>
</evidence>
<keyword evidence="9" id="KW-0406">Ion transport</keyword>
<evidence type="ECO:0008006" key="17">
    <source>
        <dbReference type="Google" id="ProtNLM"/>
    </source>
</evidence>
<dbReference type="InterPro" id="IPR038377">
    <property type="entry name" value="Na/Glc_symporter_sf"/>
</dbReference>
<feature type="transmembrane region" description="Helical" evidence="14">
    <location>
        <begin position="280"/>
        <end position="311"/>
    </location>
</feature>
<evidence type="ECO:0000256" key="12">
    <source>
        <dbReference type="ARBA" id="ARBA00033708"/>
    </source>
</evidence>
<evidence type="ECO:0000313" key="16">
    <source>
        <dbReference type="Proteomes" id="UP000204391"/>
    </source>
</evidence>
<evidence type="ECO:0000256" key="2">
    <source>
        <dbReference type="ARBA" id="ARBA00006434"/>
    </source>
</evidence>
<evidence type="ECO:0000256" key="13">
    <source>
        <dbReference type="RuleBase" id="RU362091"/>
    </source>
</evidence>
<comment type="catalytic activity">
    <reaction evidence="12">
        <text>L-proline(in) + Na(+)(in) = L-proline(out) + Na(+)(out)</text>
        <dbReference type="Rhea" id="RHEA:28967"/>
        <dbReference type="ChEBI" id="CHEBI:29101"/>
        <dbReference type="ChEBI" id="CHEBI:60039"/>
    </reaction>
</comment>
<keyword evidence="4" id="KW-1003">Cell membrane</keyword>
<keyword evidence="3" id="KW-0813">Transport</keyword>
<feature type="transmembrane region" description="Helical" evidence="14">
    <location>
        <begin position="382"/>
        <end position="400"/>
    </location>
</feature>
<evidence type="ECO:0000256" key="4">
    <source>
        <dbReference type="ARBA" id="ARBA00022475"/>
    </source>
</evidence>
<dbReference type="PANTHER" id="PTHR48086">
    <property type="entry name" value="SODIUM/PROLINE SYMPORTER-RELATED"/>
    <property type="match status" value="1"/>
</dbReference>
<dbReference type="GO" id="GO:0006814">
    <property type="term" value="P:sodium ion transport"/>
    <property type="evidence" value="ECO:0007669"/>
    <property type="project" value="UniProtKB-KW"/>
</dbReference>
<evidence type="ECO:0000256" key="6">
    <source>
        <dbReference type="ARBA" id="ARBA00022847"/>
    </source>
</evidence>
<dbReference type="PROSITE" id="PS50283">
    <property type="entry name" value="NA_SOLUT_SYMP_3"/>
    <property type="match status" value="1"/>
</dbReference>
<accession>A0A221MF54</accession>
<dbReference type="Gene3D" id="1.20.1730.10">
    <property type="entry name" value="Sodium/glucose cotransporter"/>
    <property type="match status" value="1"/>
</dbReference>
<evidence type="ECO:0000256" key="5">
    <source>
        <dbReference type="ARBA" id="ARBA00022692"/>
    </source>
</evidence>
<evidence type="ECO:0000256" key="9">
    <source>
        <dbReference type="ARBA" id="ARBA00023065"/>
    </source>
</evidence>
<dbReference type="AlphaFoldDB" id="A0A221MF54"/>
<comment type="similarity">
    <text evidence="2 13">Belongs to the sodium:solute symporter (SSF) (TC 2.A.21) family.</text>
</comment>
<feature type="transmembrane region" description="Helical" evidence="14">
    <location>
        <begin position="125"/>
        <end position="144"/>
    </location>
</feature>
<feature type="transmembrane region" description="Helical" evidence="14">
    <location>
        <begin position="237"/>
        <end position="260"/>
    </location>
</feature>
<sequence>MKKSYKWYVTGGLSLGASFGVLTLLARWITANTILSTPETLFKYGIIGGLGYSLMGIFAFILFSFVAVKIKQRFSKHETIGDVLHDRLPGQSYVIMMGLLLLTSFDSLFIQAMGAGLLFHLILDIPAFIGLFIFFLYCFIYAGIGGMDSLHKIEPIKISLIFAAIIFIPVYFFIQEGIYPVYDGVRLYHPYLLYWKNYDGFLFILTAILIGFGQVITDRATWQRIHIIQPTKVRASFWLTGLIWGTIPLALFSMLLISIFDKSFDNTFTLLFEFIYKIDPLILVILFFLFCFSTLSTTVGAELHATTVLIVKNIININKNYSERKKYKLSYLIAGLISLILFIISSVFTPNLLELIFFFGQFYGALIVPMLWVIFGKKRLSVFFAYSILVGIGVGTIVMLSGESLLAIWISFITSGILSTFIYMIGPSEK</sequence>
<keyword evidence="6" id="KW-0769">Symport</keyword>
<organism evidence="15 16">
    <name type="scientific">Virgibacillus necropolis</name>
    <dbReference type="NCBI Taxonomy" id="163877"/>
    <lineage>
        <taxon>Bacteria</taxon>
        <taxon>Bacillati</taxon>
        <taxon>Bacillota</taxon>
        <taxon>Bacilli</taxon>
        <taxon>Bacillales</taxon>
        <taxon>Bacillaceae</taxon>
        <taxon>Virgibacillus</taxon>
    </lineage>
</organism>
<dbReference type="EMBL" id="CP022437">
    <property type="protein sequence ID" value="ASN06219.1"/>
    <property type="molecule type" value="Genomic_DNA"/>
</dbReference>
<feature type="transmembrane region" description="Helical" evidence="14">
    <location>
        <begin position="7"/>
        <end position="29"/>
    </location>
</feature>
<dbReference type="RefSeq" id="WP_089533171.1">
    <property type="nucleotide sequence ID" value="NZ_CP022437.1"/>
</dbReference>
<feature type="transmembrane region" description="Helical" evidence="14">
    <location>
        <begin position="331"/>
        <end position="349"/>
    </location>
</feature>
<feature type="transmembrane region" description="Helical" evidence="14">
    <location>
        <begin position="156"/>
        <end position="174"/>
    </location>
</feature>
<evidence type="ECO:0000313" key="15">
    <source>
        <dbReference type="EMBL" id="ASN06219.1"/>
    </source>
</evidence>
<dbReference type="Pfam" id="PF00474">
    <property type="entry name" value="SSF"/>
    <property type="match status" value="1"/>
</dbReference>
<comment type="subcellular location">
    <subcellularLocation>
        <location evidence="1">Cell membrane</location>
        <topology evidence="1">Multi-pass membrane protein</topology>
    </subcellularLocation>
</comment>
<feature type="transmembrane region" description="Helical" evidence="14">
    <location>
        <begin position="406"/>
        <end position="426"/>
    </location>
</feature>
<protein>
    <recommendedName>
        <fullName evidence="17">Sodium:solute symporter</fullName>
    </recommendedName>
</protein>
<reference evidence="15 16" key="1">
    <citation type="journal article" date="2003" name="Int. J. Syst. Evol. Microbiol.">
        <title>Virgibacillus carmonensis sp. nov., Virgibacillus necropolis sp. nov. and Virgibacillus picturae sp. nov., three novel species isolated from deteriorated mural paintings, transfer of the species of the genus salibacillus to Virgibacillus, as Virgibacillus marismortui comb. nov. and Virgibacillus salexigens comb. nov., and emended description of the genus Virgibacillus.</title>
        <authorList>
            <person name="Heyrman J."/>
            <person name="Logan N.A."/>
            <person name="Busse H.J."/>
            <person name="Balcaen A."/>
            <person name="Lebbe L."/>
            <person name="Rodriguez-Diaz M."/>
            <person name="Swings J."/>
            <person name="De Vos P."/>
        </authorList>
    </citation>
    <scope>NUCLEOTIDE SEQUENCE [LARGE SCALE GENOMIC DNA]</scope>
    <source>
        <strain evidence="15 16">LMG 19488</strain>
    </source>
</reference>
<keyword evidence="5 14" id="KW-0812">Transmembrane</keyword>
<dbReference type="InterPro" id="IPR050277">
    <property type="entry name" value="Sodium:Solute_Symporter"/>
</dbReference>
<keyword evidence="10 14" id="KW-0472">Membrane</keyword>
<evidence type="ECO:0000256" key="14">
    <source>
        <dbReference type="SAM" id="Phobius"/>
    </source>
</evidence>
<dbReference type="InterPro" id="IPR001734">
    <property type="entry name" value="Na/solute_symporter"/>
</dbReference>
<name>A0A221MF54_9BACI</name>
<proteinExistence type="inferred from homology"/>
<gene>
    <name evidence="15" type="ORF">CFK40_14905</name>
</gene>
<dbReference type="Proteomes" id="UP000204391">
    <property type="component" value="Chromosome"/>
</dbReference>